<comment type="similarity">
    <text evidence="2">Belongs to the UPF0410 family.</text>
</comment>
<evidence type="ECO:0000256" key="1">
    <source>
        <dbReference type="ARBA" id="ARBA00004651"/>
    </source>
</evidence>
<keyword evidence="3" id="KW-1003">Cell membrane</keyword>
<protein>
    <submittedName>
        <fullName evidence="8">GlsB/YeaQ/YmgE family stress response membrane protein</fullName>
    </submittedName>
</protein>
<feature type="transmembrane region" description="Helical" evidence="7">
    <location>
        <begin position="26"/>
        <end position="44"/>
    </location>
</feature>
<feature type="transmembrane region" description="Helical" evidence="7">
    <location>
        <begin position="80"/>
        <end position="101"/>
    </location>
</feature>
<evidence type="ECO:0000256" key="6">
    <source>
        <dbReference type="ARBA" id="ARBA00023136"/>
    </source>
</evidence>
<accession>A0A3N8RKK3</accession>
<comment type="subcellular location">
    <subcellularLocation>
        <location evidence="1">Cell membrane</location>
        <topology evidence="1">Multi-pass membrane protein</topology>
    </subcellularLocation>
</comment>
<dbReference type="Pfam" id="PF04226">
    <property type="entry name" value="Transgly_assoc"/>
    <property type="match status" value="1"/>
</dbReference>
<gene>
    <name evidence="8" type="ORF">DF037_03625</name>
</gene>
<keyword evidence="6 7" id="KW-0472">Membrane</keyword>
<keyword evidence="4 7" id="KW-0812">Transmembrane</keyword>
<dbReference type="InterPro" id="IPR007341">
    <property type="entry name" value="Transgly_assoc"/>
</dbReference>
<dbReference type="PANTHER" id="PTHR33884:SF3">
    <property type="entry name" value="UPF0410 PROTEIN YMGE"/>
    <property type="match status" value="1"/>
</dbReference>
<proteinExistence type="inferred from homology"/>
<name>A0A3N8RKK3_9BURK</name>
<evidence type="ECO:0000256" key="5">
    <source>
        <dbReference type="ARBA" id="ARBA00022989"/>
    </source>
</evidence>
<evidence type="ECO:0000313" key="8">
    <source>
        <dbReference type="EMBL" id="RQT36334.1"/>
    </source>
</evidence>
<evidence type="ECO:0000256" key="3">
    <source>
        <dbReference type="ARBA" id="ARBA00022475"/>
    </source>
</evidence>
<evidence type="ECO:0000313" key="9">
    <source>
        <dbReference type="Proteomes" id="UP000269271"/>
    </source>
</evidence>
<reference evidence="8 9" key="1">
    <citation type="submission" date="2018-08" db="EMBL/GenBank/DDBJ databases">
        <title>Comparative analysis of Burkholderia isolates from Puerto Rico.</title>
        <authorList>
            <person name="Hall C."/>
            <person name="Sahl J."/>
            <person name="Wagner D."/>
        </authorList>
    </citation>
    <scope>NUCLEOTIDE SEQUENCE [LARGE SCALE GENOMIC DNA]</scope>
    <source>
        <strain evidence="8 9">Bp9001</strain>
    </source>
</reference>
<organism evidence="8 9">
    <name type="scientific">Burkholderia contaminans</name>
    <dbReference type="NCBI Taxonomy" id="488447"/>
    <lineage>
        <taxon>Bacteria</taxon>
        <taxon>Pseudomonadati</taxon>
        <taxon>Pseudomonadota</taxon>
        <taxon>Betaproteobacteria</taxon>
        <taxon>Burkholderiales</taxon>
        <taxon>Burkholderiaceae</taxon>
        <taxon>Burkholderia</taxon>
        <taxon>Burkholderia cepacia complex</taxon>
    </lineage>
</organism>
<dbReference type="Proteomes" id="UP000269271">
    <property type="component" value="Unassembled WGS sequence"/>
</dbReference>
<dbReference type="PANTHER" id="PTHR33884">
    <property type="entry name" value="UPF0410 PROTEIN YMGE"/>
    <property type="match status" value="1"/>
</dbReference>
<comment type="caution">
    <text evidence="8">The sequence shown here is derived from an EMBL/GenBank/DDBJ whole genome shotgun (WGS) entry which is preliminary data.</text>
</comment>
<feature type="transmembrane region" description="Helical" evidence="7">
    <location>
        <begin position="51"/>
        <end position="74"/>
    </location>
</feature>
<evidence type="ECO:0000256" key="4">
    <source>
        <dbReference type="ARBA" id="ARBA00022692"/>
    </source>
</evidence>
<evidence type="ECO:0000256" key="7">
    <source>
        <dbReference type="SAM" id="Phobius"/>
    </source>
</evidence>
<dbReference type="GO" id="GO:0005886">
    <property type="term" value="C:plasma membrane"/>
    <property type="evidence" value="ECO:0007669"/>
    <property type="project" value="UniProtKB-SubCell"/>
</dbReference>
<keyword evidence="5 7" id="KW-1133">Transmembrane helix</keyword>
<dbReference type="EMBL" id="QTQX01000002">
    <property type="protein sequence ID" value="RQT36334.1"/>
    <property type="molecule type" value="Genomic_DNA"/>
</dbReference>
<dbReference type="AlphaFoldDB" id="A0A3N8RKK3"/>
<evidence type="ECO:0000256" key="2">
    <source>
        <dbReference type="ARBA" id="ARBA00011006"/>
    </source>
</evidence>
<sequence>MQLAATQPTSGLSTQLKERTTMTHGLIMWLIIGAIAGWLAGLLVKGGGFGLIVDIIVGIVGAVIGGWLAGMLGISIGSGFIGSVIVAVVGAVILLFVIRLFKRAA</sequence>